<evidence type="ECO:0000259" key="1">
    <source>
        <dbReference type="Pfam" id="PF17648"/>
    </source>
</evidence>
<name>A0A0G4M567_VERLO</name>
<dbReference type="InterPro" id="IPR040841">
    <property type="entry name" value="Luciferase_dom"/>
</dbReference>
<proteinExistence type="predicted"/>
<dbReference type="PANTHER" id="PTHR38695:SF1">
    <property type="entry name" value="AMINO ACID PERMEASE_ SLC12A DOMAIN-CONTAINING PROTEIN"/>
    <property type="match status" value="1"/>
</dbReference>
<keyword evidence="3" id="KW-1185">Reference proteome</keyword>
<dbReference type="PANTHER" id="PTHR38695">
    <property type="entry name" value="AMINO ACID PERMEASE_ SLC12A DOMAIN-CONTAINING PROTEIN"/>
    <property type="match status" value="1"/>
</dbReference>
<evidence type="ECO:0000313" key="2">
    <source>
        <dbReference type="EMBL" id="CRK29418.1"/>
    </source>
</evidence>
<reference evidence="2 3" key="1">
    <citation type="submission" date="2015-05" db="EMBL/GenBank/DDBJ databases">
        <authorList>
            <person name="Wang D.B."/>
            <person name="Wang M."/>
        </authorList>
    </citation>
    <scope>NUCLEOTIDE SEQUENCE [LARGE SCALE GENOMIC DNA]</scope>
    <source>
        <strain evidence="2">VL1</strain>
    </source>
</reference>
<protein>
    <recommendedName>
        <fullName evidence="1">Luciferase domain-containing protein</fullName>
    </recommendedName>
</protein>
<dbReference type="Proteomes" id="UP000044602">
    <property type="component" value="Unassembled WGS sequence"/>
</dbReference>
<evidence type="ECO:0000313" key="3">
    <source>
        <dbReference type="Proteomes" id="UP000044602"/>
    </source>
</evidence>
<accession>A0A0G4M567</accession>
<dbReference type="EMBL" id="CVQH01021162">
    <property type="protein sequence ID" value="CRK29418.1"/>
    <property type="molecule type" value="Genomic_DNA"/>
</dbReference>
<dbReference type="Pfam" id="PF17648">
    <property type="entry name" value="Luciferase"/>
    <property type="match status" value="1"/>
</dbReference>
<gene>
    <name evidence="2" type="ORF">BN1708_015610</name>
</gene>
<sequence>MHAYIALGPGGPPNNFFGWAIVNIALSPMTTRNMEHTIISSPFREDVAHVPVLPAWCHIVKSRNAETMRTPVSNLFENAASENPDILEKRVSSYERHHDALFVAQKLLNESTMHLPKAVSMAKGELGHHHEDSSMHLYLSPADARQVIEKGWGERHRLSVPTHTWFRHIYGIGDTYLMI</sequence>
<organism evidence="2 3">
    <name type="scientific">Verticillium longisporum</name>
    <name type="common">Verticillium dahliae var. longisporum</name>
    <dbReference type="NCBI Taxonomy" id="100787"/>
    <lineage>
        <taxon>Eukaryota</taxon>
        <taxon>Fungi</taxon>
        <taxon>Dikarya</taxon>
        <taxon>Ascomycota</taxon>
        <taxon>Pezizomycotina</taxon>
        <taxon>Sordariomycetes</taxon>
        <taxon>Hypocreomycetidae</taxon>
        <taxon>Glomerellales</taxon>
        <taxon>Plectosphaerellaceae</taxon>
        <taxon>Verticillium</taxon>
    </lineage>
</organism>
<dbReference type="STRING" id="100787.A0A0G4M567"/>
<dbReference type="AlphaFoldDB" id="A0A0G4M567"/>
<feature type="domain" description="Luciferase" evidence="1">
    <location>
        <begin position="124"/>
        <end position="172"/>
    </location>
</feature>
<dbReference type="InterPro" id="IPR048273">
    <property type="entry name" value="Luciferase"/>
</dbReference>